<evidence type="ECO:0000313" key="1">
    <source>
        <dbReference type="EMBL" id="MDO1535451.1"/>
    </source>
</evidence>
<protein>
    <submittedName>
        <fullName evidence="1">Uncharacterized protein</fullName>
    </submittedName>
</protein>
<evidence type="ECO:0000313" key="2">
    <source>
        <dbReference type="Proteomes" id="UP001169027"/>
    </source>
</evidence>
<dbReference type="Proteomes" id="UP001169027">
    <property type="component" value="Unassembled WGS sequence"/>
</dbReference>
<gene>
    <name evidence="1" type="ORF">Q2T77_24505</name>
</gene>
<name>A0ABT8S967_9BURK</name>
<comment type="caution">
    <text evidence="1">The sequence shown here is derived from an EMBL/GenBank/DDBJ whole genome shotgun (WGS) entry which is preliminary data.</text>
</comment>
<sequence>MAPLHSLLEPITASKVRDASLDIEFDASLATYIATSNDPAKVPESLRSRFREFHILAPSGAQALEAARVIAAAAVQQLNIREFARPTPLITKELAHLTAPEISQVLQDSVARAVDAGRLYLKMSDLPADVLDDDIQSVLH</sequence>
<organism evidence="1 2">
    <name type="scientific">Variovorax ginsengisoli</name>
    <dbReference type="NCBI Taxonomy" id="363844"/>
    <lineage>
        <taxon>Bacteria</taxon>
        <taxon>Pseudomonadati</taxon>
        <taxon>Pseudomonadota</taxon>
        <taxon>Betaproteobacteria</taxon>
        <taxon>Burkholderiales</taxon>
        <taxon>Comamonadaceae</taxon>
        <taxon>Variovorax</taxon>
    </lineage>
</organism>
<dbReference type="RefSeq" id="WP_286520237.1">
    <property type="nucleotide sequence ID" value="NZ_JAUJZH010000020.1"/>
</dbReference>
<accession>A0ABT8S967</accession>
<dbReference type="EMBL" id="JAUKVY010000020">
    <property type="protein sequence ID" value="MDO1535451.1"/>
    <property type="molecule type" value="Genomic_DNA"/>
</dbReference>
<reference evidence="1" key="1">
    <citation type="submission" date="2023-06" db="EMBL/GenBank/DDBJ databases">
        <authorList>
            <person name="Jiang Y."/>
            <person name="Liu Q."/>
        </authorList>
    </citation>
    <scope>NUCLEOTIDE SEQUENCE</scope>
    <source>
        <strain evidence="1">CGMCC 1.12090</strain>
    </source>
</reference>
<proteinExistence type="predicted"/>
<keyword evidence="2" id="KW-1185">Reference proteome</keyword>